<dbReference type="Proteomes" id="UP001201812">
    <property type="component" value="Unassembled WGS sequence"/>
</dbReference>
<evidence type="ECO:0000313" key="1">
    <source>
        <dbReference type="EMBL" id="KAI1696436.1"/>
    </source>
</evidence>
<proteinExistence type="predicted"/>
<accession>A0AAD4ML52</accession>
<keyword evidence="2" id="KW-1185">Reference proteome</keyword>
<name>A0AAD4ML52_9BILA</name>
<organism evidence="1 2">
    <name type="scientific">Ditylenchus destructor</name>
    <dbReference type="NCBI Taxonomy" id="166010"/>
    <lineage>
        <taxon>Eukaryota</taxon>
        <taxon>Metazoa</taxon>
        <taxon>Ecdysozoa</taxon>
        <taxon>Nematoda</taxon>
        <taxon>Chromadorea</taxon>
        <taxon>Rhabditida</taxon>
        <taxon>Tylenchina</taxon>
        <taxon>Tylenchomorpha</taxon>
        <taxon>Sphaerularioidea</taxon>
        <taxon>Anguinidae</taxon>
        <taxon>Anguininae</taxon>
        <taxon>Ditylenchus</taxon>
    </lineage>
</organism>
<comment type="caution">
    <text evidence="1">The sequence shown here is derived from an EMBL/GenBank/DDBJ whole genome shotgun (WGS) entry which is preliminary data.</text>
</comment>
<evidence type="ECO:0000313" key="2">
    <source>
        <dbReference type="Proteomes" id="UP001201812"/>
    </source>
</evidence>
<reference evidence="1" key="1">
    <citation type="submission" date="2022-01" db="EMBL/GenBank/DDBJ databases">
        <title>Genome Sequence Resource for Two Populations of Ditylenchus destructor, the Migratory Endoparasitic Phytonematode.</title>
        <authorList>
            <person name="Zhang H."/>
            <person name="Lin R."/>
            <person name="Xie B."/>
        </authorList>
    </citation>
    <scope>NUCLEOTIDE SEQUENCE</scope>
    <source>
        <strain evidence="1">BazhouSP</strain>
    </source>
</reference>
<dbReference type="AlphaFoldDB" id="A0AAD4ML52"/>
<sequence>MELWPNKTIFAAGQTQLARHLLSANDQLAFKPTKEDAHSVTPFHRYLLQLYCSFSYQPPPITASHRPFSYQAPPITASHRPFSYQAPPITASHSPYCFHYCVTLNQPITDKPSYISHRLLPFFTSDMISSPD</sequence>
<protein>
    <submittedName>
        <fullName evidence="1">Uncharacterized protein</fullName>
    </submittedName>
</protein>
<dbReference type="EMBL" id="JAKKPZ010000328">
    <property type="protein sequence ID" value="KAI1696436.1"/>
    <property type="molecule type" value="Genomic_DNA"/>
</dbReference>
<gene>
    <name evidence="1" type="ORF">DdX_19048</name>
</gene>